<evidence type="ECO:0000256" key="2">
    <source>
        <dbReference type="ARBA" id="ARBA00019942"/>
    </source>
</evidence>
<evidence type="ECO:0000256" key="7">
    <source>
        <dbReference type="ARBA" id="ARBA00023082"/>
    </source>
</evidence>
<comment type="similarity">
    <text evidence="1 10">Belongs to the sigma-54 factor family.</text>
</comment>
<dbReference type="PRINTS" id="PR00045">
    <property type="entry name" value="SIGMA54FCT"/>
</dbReference>
<keyword evidence="4 10" id="KW-0808">Transferase</keyword>
<evidence type="ECO:0000259" key="12">
    <source>
        <dbReference type="PROSITE" id="PS50943"/>
    </source>
</evidence>
<dbReference type="PROSITE" id="PS50044">
    <property type="entry name" value="SIGMA54_3"/>
    <property type="match status" value="1"/>
</dbReference>
<keyword evidence="3 10" id="KW-0240">DNA-directed RNA polymerase</keyword>
<dbReference type="GO" id="GO:0003677">
    <property type="term" value="F:DNA binding"/>
    <property type="evidence" value="ECO:0007669"/>
    <property type="project" value="UniProtKB-KW"/>
</dbReference>
<evidence type="ECO:0000256" key="1">
    <source>
        <dbReference type="ARBA" id="ARBA00008798"/>
    </source>
</evidence>
<dbReference type="Pfam" id="PF04963">
    <property type="entry name" value="Sigma54_CBD"/>
    <property type="match status" value="1"/>
</dbReference>
<evidence type="ECO:0000256" key="3">
    <source>
        <dbReference type="ARBA" id="ARBA00022478"/>
    </source>
</evidence>
<evidence type="ECO:0000256" key="6">
    <source>
        <dbReference type="ARBA" id="ARBA00023015"/>
    </source>
</evidence>
<dbReference type="PIRSF" id="PIRSF000774">
    <property type="entry name" value="RpoN"/>
    <property type="match status" value="1"/>
</dbReference>
<keyword evidence="14" id="KW-1185">Reference proteome</keyword>
<dbReference type="RefSeq" id="WP_091243947.1">
    <property type="nucleotide sequence ID" value="NZ_FNAG01000010.1"/>
</dbReference>
<feature type="domain" description="HTH cro/C1-type" evidence="12">
    <location>
        <begin position="359"/>
        <end position="383"/>
    </location>
</feature>
<dbReference type="Pfam" id="PF04552">
    <property type="entry name" value="Sigma54_DBD"/>
    <property type="match status" value="1"/>
</dbReference>
<dbReference type="EMBL" id="FNAG01000010">
    <property type="protein sequence ID" value="SDD89790.1"/>
    <property type="molecule type" value="Genomic_DNA"/>
</dbReference>
<keyword evidence="8 10" id="KW-0238">DNA-binding</keyword>
<evidence type="ECO:0000256" key="5">
    <source>
        <dbReference type="ARBA" id="ARBA00022695"/>
    </source>
</evidence>
<keyword evidence="6 10" id="KW-0805">Transcription regulation</keyword>
<dbReference type="InterPro" id="IPR038709">
    <property type="entry name" value="RpoN_core-bd_sf"/>
</dbReference>
<dbReference type="Proteomes" id="UP000199603">
    <property type="component" value="Unassembled WGS sequence"/>
</dbReference>
<dbReference type="InterPro" id="IPR007046">
    <property type="entry name" value="RNA_pol_sigma_54_core-bd"/>
</dbReference>
<dbReference type="GO" id="GO:0016779">
    <property type="term" value="F:nucleotidyltransferase activity"/>
    <property type="evidence" value="ECO:0007669"/>
    <property type="project" value="UniProtKB-KW"/>
</dbReference>
<gene>
    <name evidence="13" type="ORF">SAMN04488509_1108</name>
</gene>
<dbReference type="GO" id="GO:0006352">
    <property type="term" value="P:DNA-templated transcription initiation"/>
    <property type="evidence" value="ECO:0007669"/>
    <property type="project" value="InterPro"/>
</dbReference>
<proteinExistence type="inferred from homology"/>
<dbReference type="OrthoDB" id="9814402at2"/>
<evidence type="ECO:0000256" key="10">
    <source>
        <dbReference type="PIRNR" id="PIRNR000774"/>
    </source>
</evidence>
<dbReference type="PANTHER" id="PTHR32248:SF4">
    <property type="entry name" value="RNA POLYMERASE SIGMA-54 FACTOR"/>
    <property type="match status" value="1"/>
</dbReference>
<organism evidence="13 14">
    <name type="scientific">Aquimonas voraii</name>
    <dbReference type="NCBI Taxonomy" id="265719"/>
    <lineage>
        <taxon>Bacteria</taxon>
        <taxon>Pseudomonadati</taxon>
        <taxon>Pseudomonadota</taxon>
        <taxon>Gammaproteobacteria</taxon>
        <taxon>Lysobacterales</taxon>
        <taxon>Lysobacteraceae</taxon>
        <taxon>Aquimonas</taxon>
    </lineage>
</organism>
<keyword evidence="9 10" id="KW-0804">Transcription</keyword>
<evidence type="ECO:0000256" key="9">
    <source>
        <dbReference type="ARBA" id="ARBA00023163"/>
    </source>
</evidence>
<dbReference type="AlphaFoldDB" id="A0A1G6YHF9"/>
<evidence type="ECO:0000313" key="14">
    <source>
        <dbReference type="Proteomes" id="UP000199603"/>
    </source>
</evidence>
<dbReference type="NCBIfam" id="TIGR02395">
    <property type="entry name" value="rpoN_sigma"/>
    <property type="match status" value="1"/>
</dbReference>
<reference evidence="13 14" key="1">
    <citation type="submission" date="2016-10" db="EMBL/GenBank/DDBJ databases">
        <authorList>
            <person name="de Groot N.N."/>
        </authorList>
    </citation>
    <scope>NUCLEOTIDE SEQUENCE [LARGE SCALE GENOMIC DNA]</scope>
    <source>
        <strain evidence="13 14">DSM 16957</strain>
    </source>
</reference>
<dbReference type="PROSITE" id="PS00718">
    <property type="entry name" value="SIGMA54_2"/>
    <property type="match status" value="1"/>
</dbReference>
<dbReference type="GO" id="GO:0001216">
    <property type="term" value="F:DNA-binding transcription activator activity"/>
    <property type="evidence" value="ECO:0007669"/>
    <property type="project" value="InterPro"/>
</dbReference>
<dbReference type="PANTHER" id="PTHR32248">
    <property type="entry name" value="RNA POLYMERASE SIGMA-54 FACTOR"/>
    <property type="match status" value="1"/>
</dbReference>
<dbReference type="Pfam" id="PF00309">
    <property type="entry name" value="Sigma54_AID"/>
    <property type="match status" value="1"/>
</dbReference>
<dbReference type="STRING" id="265719.SAMN04488509_1108"/>
<feature type="region of interest" description="Disordered" evidence="11">
    <location>
        <begin position="49"/>
        <end position="75"/>
    </location>
</feature>
<evidence type="ECO:0000256" key="8">
    <source>
        <dbReference type="ARBA" id="ARBA00023125"/>
    </source>
</evidence>
<evidence type="ECO:0000256" key="4">
    <source>
        <dbReference type="ARBA" id="ARBA00022679"/>
    </source>
</evidence>
<keyword evidence="5 10" id="KW-0548">Nucleotidyltransferase</keyword>
<accession>A0A1G6YHF9</accession>
<name>A0A1G6YHF9_9GAMM</name>
<dbReference type="InterPro" id="IPR007634">
    <property type="entry name" value="RNA_pol_sigma_54_DNA-bd"/>
</dbReference>
<dbReference type="GO" id="GO:0000428">
    <property type="term" value="C:DNA-directed RNA polymerase complex"/>
    <property type="evidence" value="ECO:0007669"/>
    <property type="project" value="UniProtKB-KW"/>
</dbReference>
<dbReference type="InterPro" id="IPR000394">
    <property type="entry name" value="RNA_pol_sigma_54"/>
</dbReference>
<dbReference type="InterPro" id="IPR001387">
    <property type="entry name" value="Cro/C1-type_HTH"/>
</dbReference>
<dbReference type="PROSITE" id="PS50943">
    <property type="entry name" value="HTH_CROC1"/>
    <property type="match status" value="1"/>
</dbReference>
<evidence type="ECO:0000313" key="13">
    <source>
        <dbReference type="EMBL" id="SDD89790.1"/>
    </source>
</evidence>
<dbReference type="GO" id="GO:0016987">
    <property type="term" value="F:sigma factor activity"/>
    <property type="evidence" value="ECO:0007669"/>
    <property type="project" value="UniProtKB-KW"/>
</dbReference>
<evidence type="ECO:0000256" key="11">
    <source>
        <dbReference type="SAM" id="MobiDB-lite"/>
    </source>
</evidence>
<dbReference type="Gene3D" id="1.10.10.60">
    <property type="entry name" value="Homeodomain-like"/>
    <property type="match status" value="1"/>
</dbReference>
<protein>
    <recommendedName>
        <fullName evidence="2 10">RNA polymerase sigma-54 factor</fullName>
    </recommendedName>
</protein>
<feature type="compositionally biased region" description="Acidic residues" evidence="11">
    <location>
        <begin position="49"/>
        <end position="71"/>
    </location>
</feature>
<dbReference type="Gene3D" id="1.10.10.1330">
    <property type="entry name" value="RNA polymerase sigma-54 factor, core-binding domain"/>
    <property type="match status" value="1"/>
</dbReference>
<sequence>MKQGMRQQLSQTLSLTPQLLQSIRLLHLNAIELEAEVNRALEDNPLLEADVDDESPEDAAEGAQVELEDSLDGPREDLPSEFIEAGLSRVNSAPSDDDDPLARCVARETGGIRQRLLEQLSLELHTREELEAAAWLIDQVDDAGYLELPLQDLAAAARARGIDPLRLAGIRQKLMRLEPAGFGAVDLRECLLVQLEQRDHDEPGHGLALRIVSEHLQLMAEHDHNAIADALDVSADEVICAERLIMALDPKPGAYSTPEPQQYVVPDVIVRKGRNGNWVVSLNPLTAPKVRISPVCEALLENASQDDAGAKKMRELLQDARWLTRGLSMRYDTLLKTTQAIVERQLGFFERGEEGMGPLTLREVADAIGMHESSISRITTGKYVQTPRGTFELKYFFAVRLEGASVAGVAVRAMVKRLIDSENPSAPLADDTIVSLLARQGVSIARRTVAKYREMLGIGSAKERRLHAMGDHRAPRVPHLTRTAP</sequence>
<comment type="function">
    <text evidence="10">Sigma factors are initiation factors that promote the attachment of RNA polymerase to specific initiation sites and are then released.</text>
</comment>
<keyword evidence="7 10" id="KW-0731">Sigma factor</keyword>